<organism evidence="9">
    <name type="scientific">Naegleria gruberi</name>
    <name type="common">Amoeba</name>
    <dbReference type="NCBI Taxonomy" id="5762"/>
    <lineage>
        <taxon>Eukaryota</taxon>
        <taxon>Discoba</taxon>
        <taxon>Heterolobosea</taxon>
        <taxon>Tetramitia</taxon>
        <taxon>Eutetramitia</taxon>
        <taxon>Vahlkampfiidae</taxon>
        <taxon>Naegleria</taxon>
    </lineage>
</organism>
<dbReference type="GO" id="GO:0009395">
    <property type="term" value="P:phospholipid catabolic process"/>
    <property type="evidence" value="ECO:0007669"/>
    <property type="project" value="TreeGrafter"/>
</dbReference>
<accession>D2V310</accession>
<dbReference type="EMBL" id="GG738850">
    <property type="protein sequence ID" value="EFC48698.1"/>
    <property type="molecule type" value="Genomic_DNA"/>
</dbReference>
<comment type="catalytic activity">
    <reaction evidence="1">
        <text>a 1,2-diacyl-sn-glycero-3-phosphocholine + H2O = a 1,2-diacyl-sn-glycero-3-phosphate + choline + H(+)</text>
        <dbReference type="Rhea" id="RHEA:14445"/>
        <dbReference type="ChEBI" id="CHEBI:15354"/>
        <dbReference type="ChEBI" id="CHEBI:15377"/>
        <dbReference type="ChEBI" id="CHEBI:15378"/>
        <dbReference type="ChEBI" id="CHEBI:57643"/>
        <dbReference type="ChEBI" id="CHEBI:58608"/>
        <dbReference type="EC" id="3.1.4.4"/>
    </reaction>
</comment>
<evidence type="ECO:0000259" key="7">
    <source>
        <dbReference type="PROSITE" id="PS50035"/>
    </source>
</evidence>
<keyword evidence="5" id="KW-0442">Lipid degradation</keyword>
<dbReference type="Proteomes" id="UP000006671">
    <property type="component" value="Unassembled WGS sequence"/>
</dbReference>
<dbReference type="VEuPathDB" id="AmoebaDB:NAEGRDRAFT_30788"/>
<dbReference type="SUPFAM" id="SSF56024">
    <property type="entry name" value="Phospholipase D/nuclease"/>
    <property type="match status" value="2"/>
</dbReference>
<dbReference type="InterPro" id="IPR015679">
    <property type="entry name" value="PLipase_D_fam"/>
</dbReference>
<evidence type="ECO:0000256" key="2">
    <source>
        <dbReference type="ARBA" id="ARBA00012027"/>
    </source>
</evidence>
<dbReference type="GO" id="GO:0004630">
    <property type="term" value="F:phospholipase D activity"/>
    <property type="evidence" value="ECO:0007669"/>
    <property type="project" value="UniProtKB-EC"/>
</dbReference>
<dbReference type="OMA" id="RDERYEW"/>
<dbReference type="KEGG" id="ngr:NAEGRDRAFT_30788"/>
<evidence type="ECO:0000256" key="3">
    <source>
        <dbReference type="ARBA" id="ARBA00022737"/>
    </source>
</evidence>
<feature type="domain" description="PLD phosphodiesterase" evidence="7">
    <location>
        <begin position="405"/>
        <end position="432"/>
    </location>
</feature>
<evidence type="ECO:0000313" key="9">
    <source>
        <dbReference type="Proteomes" id="UP000006671"/>
    </source>
</evidence>
<dbReference type="Gene3D" id="3.30.870.10">
    <property type="entry name" value="Endonuclease Chain A"/>
    <property type="match status" value="2"/>
</dbReference>
<dbReference type="RefSeq" id="XP_002681442.1">
    <property type="nucleotide sequence ID" value="XM_002681396.1"/>
</dbReference>
<dbReference type="CDD" id="cd09141">
    <property type="entry name" value="PLDc_vPLD1_2_yPLD_like_2"/>
    <property type="match status" value="1"/>
</dbReference>
<dbReference type="Pfam" id="PF13091">
    <property type="entry name" value="PLDc_2"/>
    <property type="match status" value="1"/>
</dbReference>
<gene>
    <name evidence="8" type="ORF">NAEGRDRAFT_30788</name>
</gene>
<dbReference type="CDD" id="cd09138">
    <property type="entry name" value="PLDc_vPLD1_2_yPLD_like_1"/>
    <property type="match status" value="1"/>
</dbReference>
<dbReference type="AlphaFoldDB" id="D2V310"/>
<protein>
    <recommendedName>
        <fullName evidence="2">phospholipase D</fullName>
        <ecNumber evidence="2">3.1.4.4</ecNumber>
    </recommendedName>
</protein>
<evidence type="ECO:0000256" key="6">
    <source>
        <dbReference type="ARBA" id="ARBA00023098"/>
    </source>
</evidence>
<evidence type="ECO:0000256" key="1">
    <source>
        <dbReference type="ARBA" id="ARBA00000798"/>
    </source>
</evidence>
<dbReference type="PANTHER" id="PTHR18896">
    <property type="entry name" value="PHOSPHOLIPASE D"/>
    <property type="match status" value="1"/>
</dbReference>
<dbReference type="eggNOG" id="KOG1329">
    <property type="taxonomic scope" value="Eukaryota"/>
</dbReference>
<dbReference type="OrthoDB" id="14911at2759"/>
<evidence type="ECO:0000256" key="4">
    <source>
        <dbReference type="ARBA" id="ARBA00022801"/>
    </source>
</evidence>
<dbReference type="SMART" id="SM00155">
    <property type="entry name" value="PLDc"/>
    <property type="match status" value="2"/>
</dbReference>
<keyword evidence="6" id="KW-0443">Lipid metabolism</keyword>
<dbReference type="STRING" id="5762.D2V310"/>
<reference evidence="8 9" key="1">
    <citation type="journal article" date="2010" name="Cell">
        <title>The genome of Naegleria gruberi illuminates early eukaryotic versatility.</title>
        <authorList>
            <person name="Fritz-Laylin L.K."/>
            <person name="Prochnik S.E."/>
            <person name="Ginger M.L."/>
            <person name="Dacks J.B."/>
            <person name="Carpenter M.L."/>
            <person name="Field M.C."/>
            <person name="Kuo A."/>
            <person name="Paredez A."/>
            <person name="Chapman J."/>
            <person name="Pham J."/>
            <person name="Shu S."/>
            <person name="Neupane R."/>
            <person name="Cipriano M."/>
            <person name="Mancuso J."/>
            <person name="Tu H."/>
            <person name="Salamov A."/>
            <person name="Lindquist E."/>
            <person name="Shapiro H."/>
            <person name="Lucas S."/>
            <person name="Grigoriev I.V."/>
            <person name="Cande W.Z."/>
            <person name="Fulton C."/>
            <person name="Rokhsar D.S."/>
            <person name="Dawson S.C."/>
        </authorList>
    </citation>
    <scope>NUCLEOTIDE SEQUENCE [LARGE SCALE GENOMIC DNA]</scope>
    <source>
        <strain evidence="8 9">NEG-M</strain>
    </source>
</reference>
<dbReference type="InterPro" id="IPR025202">
    <property type="entry name" value="PLD-like_dom"/>
</dbReference>
<dbReference type="InParanoid" id="D2V310"/>
<name>D2V310_NAEGR</name>
<sequence length="486" mass="56146">MYHLDNRKGAEGEACRFNSYAPERQKVRAKWYVDGKDAFQDIALAISLAKEEIFIADWCLHPTLYLLRGDGKEVADSRLDILLKKKASQGVRIYILLWNETSLAGLNLNTKKTKNYLKSLYPKNIYVKTHPKQYPVEWSHHQKLVVIDQSIGFLGGLDMCYGRWDDYKHNITDMNHSHSKYPGNDYQNPNYHAYYKYADKLDSFTDVIDREYSTRQAWHDIHCSVTGLAAKDCSFNFVERWNFSINGSKDSKENKNEGFLCNAQLVRSLCKWSGSPRDEQSVYAAYLHLIDNAKHYIYIENQYFIGSTSDLPKNVIPEYIARKVVEKMKAKEVFRVIIVVPSHPEGDMAASTTQQIMKYSYNTIKNGPNSMFSYIKKHVTGATDKDIENYIFFCTLRNYGFAVTEHIYVHSKMMIVDDYITIIGSANINDRSMLGTRDSEIAVVIQDHPTSVIHTKMNGRHYKSGKFAHSLRIRCWREHLGLLPSQ</sequence>
<dbReference type="GeneID" id="8852417"/>
<dbReference type="PROSITE" id="PS50035">
    <property type="entry name" value="PLD"/>
    <property type="match status" value="2"/>
</dbReference>
<dbReference type="InterPro" id="IPR001736">
    <property type="entry name" value="PLipase_D/transphosphatidylase"/>
</dbReference>
<dbReference type="Pfam" id="PF00614">
    <property type="entry name" value="PLDc"/>
    <property type="match status" value="1"/>
</dbReference>
<keyword evidence="4" id="KW-0378">Hydrolase</keyword>
<evidence type="ECO:0000313" key="8">
    <source>
        <dbReference type="EMBL" id="EFC48698.1"/>
    </source>
</evidence>
<evidence type="ECO:0000256" key="5">
    <source>
        <dbReference type="ARBA" id="ARBA00022963"/>
    </source>
</evidence>
<keyword evidence="3" id="KW-0677">Repeat</keyword>
<feature type="non-terminal residue" evidence="8">
    <location>
        <position position="486"/>
    </location>
</feature>
<keyword evidence="9" id="KW-1185">Reference proteome</keyword>
<dbReference type="PANTHER" id="PTHR18896:SF76">
    <property type="entry name" value="PHOSPHOLIPASE"/>
    <property type="match status" value="1"/>
</dbReference>
<feature type="domain" description="PLD phosphodiesterase" evidence="7">
    <location>
        <begin position="136"/>
        <end position="163"/>
    </location>
</feature>
<proteinExistence type="predicted"/>
<dbReference type="EC" id="3.1.4.4" evidence="2"/>